<dbReference type="AlphaFoldDB" id="A0A2T9Y4Z4"/>
<dbReference type="OrthoDB" id="5597783at2759"/>
<gene>
    <name evidence="3" type="ORF">BB561_006348</name>
</gene>
<organism evidence="3 4">
    <name type="scientific">Smittium simulii</name>
    <dbReference type="NCBI Taxonomy" id="133385"/>
    <lineage>
        <taxon>Eukaryota</taxon>
        <taxon>Fungi</taxon>
        <taxon>Fungi incertae sedis</taxon>
        <taxon>Zoopagomycota</taxon>
        <taxon>Kickxellomycotina</taxon>
        <taxon>Harpellomycetes</taxon>
        <taxon>Harpellales</taxon>
        <taxon>Legeriomycetaceae</taxon>
        <taxon>Smittium</taxon>
    </lineage>
</organism>
<dbReference type="EMBL" id="MBFR01000497">
    <property type="protein sequence ID" value="PVU87410.1"/>
    <property type="molecule type" value="Genomic_DNA"/>
</dbReference>
<keyword evidence="4" id="KW-1185">Reference proteome</keyword>
<dbReference type="InterPro" id="IPR003163">
    <property type="entry name" value="Tscrpt_reg_HTH_APSES-type"/>
</dbReference>
<dbReference type="SUPFAM" id="SSF54616">
    <property type="entry name" value="DNA-binding domain of Mlu1-box binding protein MBP1"/>
    <property type="match status" value="1"/>
</dbReference>
<evidence type="ECO:0000313" key="4">
    <source>
        <dbReference type="Proteomes" id="UP000245383"/>
    </source>
</evidence>
<evidence type="ECO:0000313" key="3">
    <source>
        <dbReference type="EMBL" id="PVU87410.1"/>
    </source>
</evidence>
<feature type="region of interest" description="Disordered" evidence="1">
    <location>
        <begin position="348"/>
        <end position="369"/>
    </location>
</feature>
<evidence type="ECO:0000256" key="1">
    <source>
        <dbReference type="SAM" id="MobiDB-lite"/>
    </source>
</evidence>
<dbReference type="GO" id="GO:0003677">
    <property type="term" value="F:DNA binding"/>
    <property type="evidence" value="ECO:0007669"/>
    <property type="project" value="InterPro"/>
</dbReference>
<dbReference type="InterPro" id="IPR036887">
    <property type="entry name" value="HTH_APSES_sf"/>
</dbReference>
<accession>A0A2T9Y4Z4</accession>
<sequence length="709" mass="79539">MKINWDLIVEKSVISYNDSQNKNSNDGSNILTGYDDRGKYPCISLNQSNIKAEKEHTSVNKLIETPKPGRGKWIPKSSSNAKDKELYSYNISNGYKDINNFNSNSQNNYYKNPQSSEKPITSDIALDIETEFKINDDISTTSLHSIINDNLKYSTETTPTISEFNFKGSGLIFGVYDSKDMLEELKSKESEILLGTPGLTPFKNLTTTIQELKEQQTNPEINSFLNKSSIKSLPDQELMTLTELETLWNNDTVIKENTPLNSLLQELNTPTLKKNSIIYKKSKEKSGDQQSDNNLKTPINTQLNLQILTDSDAYKNHDKDSYTDLINLNLISKSNSLPQSNTLINKYRSPETETENNDFLSKGDNDPNNKLSFVSDTNTDSTLKSKCHRRNTSIDVSFKKIKLQNEVGNVSCSENPLFHEFVEYSSVKIPLTPDVVPAATSTPTSTVLTIVETVPVFMTLITRKVYRYEPCLTQIKSEHLQDINIVDSGLNLSEPKNSTTQNINPDNCSNSKFIAGKKAKLIYSKTFKIMRLVENGYVNASTLLEAGGVYSEQEKNIVLSLEIGRFKWRRPASQLSGTWVPLSRARALAATCSLTNRVGIFLNDCLEAYFPSPLPTHFIKHIVLPTLTPSFFSLLQFSDIGKSDINENINDLTDNKTNTSKNNDNPDDSVFDNGNSIKIDGFSSLAQATLSINKEENMDQELYAEINNS</sequence>
<comment type="caution">
    <text evidence="3">The sequence shown here is derived from an EMBL/GenBank/DDBJ whole genome shotgun (WGS) entry which is preliminary data.</text>
</comment>
<reference evidence="3 4" key="1">
    <citation type="journal article" date="2018" name="MBio">
        <title>Comparative Genomics Reveals the Core Gene Toolbox for the Fungus-Insect Symbiosis.</title>
        <authorList>
            <person name="Wang Y."/>
            <person name="Stata M."/>
            <person name="Wang W."/>
            <person name="Stajich J.E."/>
            <person name="White M.M."/>
            <person name="Moncalvo J.M."/>
        </authorList>
    </citation>
    <scope>NUCLEOTIDE SEQUENCE [LARGE SCALE GENOMIC DNA]</scope>
    <source>
        <strain evidence="3 4">SWE-8-4</strain>
    </source>
</reference>
<protein>
    <recommendedName>
        <fullName evidence="2">HTH APSES-type domain-containing protein</fullName>
    </recommendedName>
</protein>
<name>A0A2T9Y4Z4_9FUNG</name>
<dbReference type="STRING" id="133385.A0A2T9Y4Z4"/>
<dbReference type="Gene3D" id="3.10.260.10">
    <property type="entry name" value="Transcription regulator HTH, APSES-type DNA-binding domain"/>
    <property type="match status" value="1"/>
</dbReference>
<evidence type="ECO:0000259" key="2">
    <source>
        <dbReference type="PROSITE" id="PS51299"/>
    </source>
</evidence>
<proteinExistence type="predicted"/>
<dbReference type="PROSITE" id="PS51299">
    <property type="entry name" value="HTH_APSES"/>
    <property type="match status" value="1"/>
</dbReference>
<dbReference type="Proteomes" id="UP000245383">
    <property type="component" value="Unassembled WGS sequence"/>
</dbReference>
<feature type="domain" description="HTH APSES-type" evidence="2">
    <location>
        <begin position="509"/>
        <end position="613"/>
    </location>
</feature>